<keyword evidence="1" id="KW-0472">Membrane</keyword>
<reference evidence="4 5" key="1">
    <citation type="submission" date="2021-05" db="EMBL/GenBank/DDBJ databases">
        <title>Kineosporia and Streptomyces sp. nov. two new marine actinobacteria isolated from Coral.</title>
        <authorList>
            <person name="Buangrab K."/>
            <person name="Sutthacheep M."/>
            <person name="Yeemin T."/>
            <person name="Harunari E."/>
            <person name="Igarashi Y."/>
            <person name="Kanchanasin P."/>
            <person name="Tanasupawat S."/>
            <person name="Phongsopitanun W."/>
        </authorList>
    </citation>
    <scope>NUCLEOTIDE SEQUENCE [LARGE SCALE GENOMIC DNA]</scope>
    <source>
        <strain evidence="4 5">J2-2</strain>
    </source>
</reference>
<comment type="caution">
    <text evidence="4">The sequence shown here is derived from an EMBL/GenBank/DDBJ whole genome shotgun (WGS) entry which is preliminary data.</text>
</comment>
<feature type="domain" description="SGNH" evidence="3">
    <location>
        <begin position="420"/>
        <end position="636"/>
    </location>
</feature>
<feature type="transmembrane region" description="Helical" evidence="1">
    <location>
        <begin position="324"/>
        <end position="343"/>
    </location>
</feature>
<proteinExistence type="predicted"/>
<feature type="transmembrane region" description="Helical" evidence="1">
    <location>
        <begin position="261"/>
        <end position="278"/>
    </location>
</feature>
<feature type="transmembrane region" description="Helical" evidence="1">
    <location>
        <begin position="44"/>
        <end position="63"/>
    </location>
</feature>
<evidence type="ECO:0000313" key="5">
    <source>
        <dbReference type="Proteomes" id="UP001197247"/>
    </source>
</evidence>
<dbReference type="Pfam" id="PF01757">
    <property type="entry name" value="Acyl_transf_3"/>
    <property type="match status" value="1"/>
</dbReference>
<organism evidence="4 5">
    <name type="scientific">Kineosporia corallincola</name>
    <dbReference type="NCBI Taxonomy" id="2835133"/>
    <lineage>
        <taxon>Bacteria</taxon>
        <taxon>Bacillati</taxon>
        <taxon>Actinomycetota</taxon>
        <taxon>Actinomycetes</taxon>
        <taxon>Kineosporiales</taxon>
        <taxon>Kineosporiaceae</taxon>
        <taxon>Kineosporia</taxon>
    </lineage>
</organism>
<name>A0ABS5TEG6_9ACTN</name>
<dbReference type="PANTHER" id="PTHR23028:SF53">
    <property type="entry name" value="ACYL_TRANSF_3 DOMAIN-CONTAINING PROTEIN"/>
    <property type="match status" value="1"/>
</dbReference>
<dbReference type="EMBL" id="JAHBAY010000004">
    <property type="protein sequence ID" value="MBT0769457.1"/>
    <property type="molecule type" value="Genomic_DNA"/>
</dbReference>
<gene>
    <name evidence="4" type="ORF">KIH74_11035</name>
</gene>
<keyword evidence="4" id="KW-0012">Acyltransferase</keyword>
<dbReference type="Pfam" id="PF19040">
    <property type="entry name" value="SGNH"/>
    <property type="match status" value="1"/>
</dbReference>
<keyword evidence="5" id="KW-1185">Reference proteome</keyword>
<keyword evidence="4" id="KW-0808">Transferase</keyword>
<evidence type="ECO:0000313" key="4">
    <source>
        <dbReference type="EMBL" id="MBT0769457.1"/>
    </source>
</evidence>
<evidence type="ECO:0000256" key="1">
    <source>
        <dbReference type="SAM" id="Phobius"/>
    </source>
</evidence>
<evidence type="ECO:0000259" key="3">
    <source>
        <dbReference type="Pfam" id="PF19040"/>
    </source>
</evidence>
<feature type="transmembrane region" description="Helical" evidence="1">
    <location>
        <begin position="236"/>
        <end position="255"/>
    </location>
</feature>
<dbReference type="Proteomes" id="UP001197247">
    <property type="component" value="Unassembled WGS sequence"/>
</dbReference>
<evidence type="ECO:0000259" key="2">
    <source>
        <dbReference type="Pfam" id="PF01757"/>
    </source>
</evidence>
<feature type="transmembrane region" description="Helical" evidence="1">
    <location>
        <begin position="363"/>
        <end position="386"/>
    </location>
</feature>
<keyword evidence="1" id="KW-0812">Transmembrane</keyword>
<protein>
    <submittedName>
        <fullName evidence="4">Acyltransferase</fullName>
    </submittedName>
</protein>
<accession>A0ABS5TEG6</accession>
<dbReference type="RefSeq" id="WP_214155759.1">
    <property type="nucleotide sequence ID" value="NZ_JAHBAY010000004.1"/>
</dbReference>
<feature type="transmembrane region" description="Helical" evidence="1">
    <location>
        <begin position="290"/>
        <end position="312"/>
    </location>
</feature>
<feature type="transmembrane region" description="Helical" evidence="1">
    <location>
        <begin position="89"/>
        <end position="108"/>
    </location>
</feature>
<dbReference type="PANTHER" id="PTHR23028">
    <property type="entry name" value="ACETYLTRANSFERASE"/>
    <property type="match status" value="1"/>
</dbReference>
<dbReference type="GO" id="GO:0016746">
    <property type="term" value="F:acyltransferase activity"/>
    <property type="evidence" value="ECO:0007669"/>
    <property type="project" value="UniProtKB-KW"/>
</dbReference>
<dbReference type="InterPro" id="IPR050879">
    <property type="entry name" value="Acyltransferase_3"/>
</dbReference>
<keyword evidence="1" id="KW-1133">Transmembrane helix</keyword>
<sequence>MPIAATPEGAIASSTPHTAPRRDIQGLRALAVLLVVLYHAEIPFVPAGFAGVDVFFVISGFVITSQIRRQHAAGSFGFARFYARRVKRLWPAMTVMVLVVLSLTFLLLSPLGPQAMVAQTAIGAMLAAGNIAILRSTGGYFDPAATTNPLLHVWSLAVEEQFYLVFPAVLVLCLRWRRVALPLTALSAASFVVCLAMSGSDLAFYSSFTRAWEFGVGALLTLGGRRRGHLPALSRVSGLLGLAGLAGLVGMNLLLDDSTVWPGPATLIPVLATAALIVSGTLETGVVQRVLSVGPLVWLGDLSYSVYLWHWPAIVFAELLWPDAPLAPVLAAAFSLVPAYLGYRLVEQPLRFRSARSRRVLGAGLVTSAVVTALALAVSVLGPAVIPGAARYASDQQTTTWGRRNGCMIQGTAVQVADIARCTSSVDDEKGTVLLVGDSHADMLSDGVIAAAGRLGYGTTALTGSGCGFSRTAPPSQEGNDCAGIAAMLLDRATGSQDRPALVVLSQWLAPHLRRNPDWLETLRPALTELHEAGIPVVFALDTPAFAEEGSPRSSACAGGWLNFGCSESLSEVERIAGDSRAVSQRFAQSLPWVTVLDPWPVFCGTSECSAVVDGRLAYYDFNHLNAVGSTALEKPLATAMRAALGQ</sequence>
<dbReference type="InterPro" id="IPR002656">
    <property type="entry name" value="Acyl_transf_3_dom"/>
</dbReference>
<dbReference type="InterPro" id="IPR043968">
    <property type="entry name" value="SGNH"/>
</dbReference>
<feature type="domain" description="Acyltransferase 3" evidence="2">
    <location>
        <begin position="23"/>
        <end position="340"/>
    </location>
</feature>